<reference evidence="3" key="1">
    <citation type="journal article" date="2010" name="BMC Genomics">
        <title>An insight into the sialotranscriptome of the brown dog tick, Rhipicephalus sanguineus.</title>
        <authorList>
            <person name="Anatriello E."/>
            <person name="Ribeiro J.M."/>
            <person name="de Miranda-Santos I.K."/>
            <person name="Brandao L.G."/>
            <person name="Anderson J.M."/>
            <person name="Valenzuela J.G."/>
            <person name="Maruyama S.R."/>
            <person name="Silva J.S."/>
            <person name="Ferreira B.R."/>
        </authorList>
    </citation>
    <scope>NUCLEOTIDE SEQUENCE</scope>
    <source>
        <tissue evidence="3">Salivary glands</tissue>
    </source>
</reference>
<feature type="compositionally biased region" description="Acidic residues" evidence="1">
    <location>
        <begin position="75"/>
        <end position="86"/>
    </location>
</feature>
<feature type="compositionally biased region" description="Basic and acidic residues" evidence="1">
    <location>
        <begin position="87"/>
        <end position="97"/>
    </location>
</feature>
<feature type="signal peptide" evidence="2">
    <location>
        <begin position="1"/>
        <end position="19"/>
    </location>
</feature>
<feature type="compositionally biased region" description="Basic and acidic residues" evidence="1">
    <location>
        <begin position="56"/>
        <end position="74"/>
    </location>
</feature>
<proteinExistence type="evidence at transcript level"/>
<evidence type="ECO:0000313" key="3">
    <source>
        <dbReference type="EMBL" id="ACX53937.1"/>
    </source>
</evidence>
<dbReference type="EMBL" id="EZ406140">
    <property type="protein sequence ID" value="ACX53937.1"/>
    <property type="molecule type" value="mRNA"/>
</dbReference>
<sequence length="126" mass="13645">MAKVLILLLIVANDLQARADDNAADYESEEDSDVGGHEGYEGAKPRIPRGGSGSGDFEKIPDVDRRDLQARADDNGADYESEEDSDVGGHEGYEGAKPRIPRGGSGSGDFEKLPDVDRRDLQARRK</sequence>
<feature type="compositionally biased region" description="Acidic residues" evidence="1">
    <location>
        <begin position="22"/>
        <end position="33"/>
    </location>
</feature>
<protein>
    <submittedName>
        <fullName evidence="3">Hypothetical secreted protein</fullName>
    </submittedName>
</protein>
<accession>C9W1J0</accession>
<evidence type="ECO:0000256" key="2">
    <source>
        <dbReference type="SAM" id="SignalP"/>
    </source>
</evidence>
<dbReference type="VEuPathDB" id="VectorBase:RSAN_047755"/>
<evidence type="ECO:0000256" key="1">
    <source>
        <dbReference type="SAM" id="MobiDB-lite"/>
    </source>
</evidence>
<dbReference type="AlphaFoldDB" id="C9W1J0"/>
<name>C9W1J0_RHISA</name>
<keyword evidence="2" id="KW-0732">Signal</keyword>
<feature type="chain" id="PRO_5003002716" evidence="2">
    <location>
        <begin position="20"/>
        <end position="126"/>
    </location>
</feature>
<feature type="compositionally biased region" description="Basic and acidic residues" evidence="1">
    <location>
        <begin position="34"/>
        <end position="44"/>
    </location>
</feature>
<feature type="region of interest" description="Disordered" evidence="1">
    <location>
        <begin position="22"/>
        <end position="126"/>
    </location>
</feature>
<organism evidence="3">
    <name type="scientific">Rhipicephalus sanguineus</name>
    <name type="common">Brown dog tick</name>
    <name type="synonym">Ixodes sanguineus</name>
    <dbReference type="NCBI Taxonomy" id="34632"/>
    <lineage>
        <taxon>Eukaryota</taxon>
        <taxon>Metazoa</taxon>
        <taxon>Ecdysozoa</taxon>
        <taxon>Arthropoda</taxon>
        <taxon>Chelicerata</taxon>
        <taxon>Arachnida</taxon>
        <taxon>Acari</taxon>
        <taxon>Parasitiformes</taxon>
        <taxon>Ixodida</taxon>
        <taxon>Ixodoidea</taxon>
        <taxon>Ixodidae</taxon>
        <taxon>Rhipicephalinae</taxon>
        <taxon>Rhipicephalus</taxon>
        <taxon>Rhipicephalus</taxon>
    </lineage>
</organism>
<reference evidence="3" key="2">
    <citation type="journal article" date="2013" name="Ticks Tick Borne Dis.">
        <title>Proteome of Rhipicephalus sanguineus tick saliva induced by the secretagogues pilocarpine and dopamine.</title>
        <authorList>
            <person name="Oliveira C.J."/>
            <person name="Anatriello E."/>
            <person name="de Miranda-Santos I.K."/>
            <person name="Francischetti I.M."/>
            <person name="Sa-Nunes A."/>
            <person name="Ferreira B.R."/>
            <person name="Ribeiro J.M."/>
        </authorList>
    </citation>
    <scope>NUCLEOTIDE SEQUENCE</scope>
    <source>
        <tissue evidence="3">Salivary glands</tissue>
    </source>
</reference>
<feature type="compositionally biased region" description="Basic and acidic residues" evidence="1">
    <location>
        <begin position="109"/>
        <end position="126"/>
    </location>
</feature>